<dbReference type="PANTHER" id="PTHR13691">
    <property type="entry name" value="RIBOSOMAL PROTEIN L2"/>
    <property type="match status" value="1"/>
</dbReference>
<gene>
    <name evidence="7" type="ORF">EDEG_00061</name>
</gene>
<dbReference type="InParanoid" id="J9DBV4"/>
<evidence type="ECO:0000256" key="4">
    <source>
        <dbReference type="SAM" id="MobiDB-lite"/>
    </source>
</evidence>
<accession>J9DBV4</accession>
<dbReference type="Gene3D" id="2.30.30.30">
    <property type="match status" value="1"/>
</dbReference>
<dbReference type="FunFam" id="4.10.950.10:FF:000002">
    <property type="entry name" value="60S ribosomal protein L2"/>
    <property type="match status" value="1"/>
</dbReference>
<dbReference type="FunCoup" id="J9DBV4">
    <property type="interactions" value="188"/>
</dbReference>
<dbReference type="InterPro" id="IPR008991">
    <property type="entry name" value="Translation_prot_SH3-like_sf"/>
</dbReference>
<proteinExistence type="inferred from homology"/>
<evidence type="ECO:0000259" key="6">
    <source>
        <dbReference type="SMART" id="SM01383"/>
    </source>
</evidence>
<dbReference type="SUPFAM" id="SSF50104">
    <property type="entry name" value="Translation proteins SH3-like domain"/>
    <property type="match status" value="1"/>
</dbReference>
<evidence type="ECO:0000313" key="8">
    <source>
        <dbReference type="Proteomes" id="UP000003163"/>
    </source>
</evidence>
<feature type="compositionally biased region" description="Basic residues" evidence="4">
    <location>
        <begin position="231"/>
        <end position="241"/>
    </location>
</feature>
<sequence length="241" mass="25905">MSKIIRKLRIYKKRFKLPESRKLGLVSYPSSSGQAKILNIVHERGRGAPLCHIEMVDTKERSLVIATEGNYIGQKIQIGNEDELKIGNCMPLNKVPEGTVVCAVERAPNDGGRIAVSSGASCSIIGVNKDANTVTLKMPSGQKCTLPGDVRAFIGIAAGGGRTEKPLLKAGRAYYKYKSKGIYWPRVRGVAMNPVDHPHGGGNHQHIGHPSTVSKNAPPGQQVGQIGARRTGLRKGAKKVV</sequence>
<dbReference type="PANTHER" id="PTHR13691:SF16">
    <property type="entry name" value="LARGE RIBOSOMAL SUBUNIT PROTEIN UL2"/>
    <property type="match status" value="1"/>
</dbReference>
<dbReference type="GO" id="GO:0002181">
    <property type="term" value="P:cytoplasmic translation"/>
    <property type="evidence" value="ECO:0007669"/>
    <property type="project" value="TreeGrafter"/>
</dbReference>
<feature type="domain" description="Large ribosomal subunit protein uL2 RNA-binding" evidence="6">
    <location>
        <begin position="13"/>
        <end position="78"/>
    </location>
</feature>
<dbReference type="OMA" id="PLAMITM"/>
<evidence type="ECO:0000259" key="5">
    <source>
        <dbReference type="SMART" id="SM01382"/>
    </source>
</evidence>
<protein>
    <submittedName>
        <fullName evidence="7">Uncharacterized protein</fullName>
    </submittedName>
</protein>
<feature type="domain" description="Large ribosomal subunit protein uL2 C-terminal" evidence="5">
    <location>
        <begin position="84"/>
        <end position="219"/>
    </location>
</feature>
<comment type="caution">
    <text evidence="7">The sequence shown here is derived from an EMBL/GenBank/DDBJ whole genome shotgun (WGS) entry which is preliminary data.</text>
</comment>
<dbReference type="Gene3D" id="4.10.950.10">
    <property type="entry name" value="Ribosomal protein L2, domain 3"/>
    <property type="match status" value="1"/>
</dbReference>
<dbReference type="PIRSF" id="PIRSF002158">
    <property type="entry name" value="Ribosomal_L2"/>
    <property type="match status" value="1"/>
</dbReference>
<dbReference type="SUPFAM" id="SSF50249">
    <property type="entry name" value="Nucleic acid-binding proteins"/>
    <property type="match status" value="1"/>
</dbReference>
<dbReference type="Gene3D" id="2.40.50.140">
    <property type="entry name" value="Nucleic acid-binding proteins"/>
    <property type="match status" value="1"/>
</dbReference>
<dbReference type="InterPro" id="IPR014722">
    <property type="entry name" value="Rib_uL2_dom2"/>
</dbReference>
<dbReference type="OrthoDB" id="10267824at2759"/>
<name>J9DBV4_EDHAE</name>
<dbReference type="GO" id="GO:0022625">
    <property type="term" value="C:cytosolic large ribosomal subunit"/>
    <property type="evidence" value="ECO:0007669"/>
    <property type="project" value="TreeGrafter"/>
</dbReference>
<evidence type="ECO:0000256" key="1">
    <source>
        <dbReference type="ARBA" id="ARBA00005636"/>
    </source>
</evidence>
<dbReference type="InterPro" id="IPR022669">
    <property type="entry name" value="Ribosomal_uL2_C"/>
</dbReference>
<reference evidence="7 8" key="1">
    <citation type="submission" date="2011-08" db="EMBL/GenBank/DDBJ databases">
        <authorList>
            <person name="Liu Z.J."/>
            <person name="Shi F.L."/>
            <person name="Lu J.Q."/>
            <person name="Li M."/>
            <person name="Wang Z.L."/>
        </authorList>
    </citation>
    <scope>NUCLEOTIDE SEQUENCE [LARGE SCALE GENOMIC DNA]</scope>
    <source>
        <strain evidence="7 8">USNM 41457</strain>
    </source>
</reference>
<evidence type="ECO:0000313" key="7">
    <source>
        <dbReference type="EMBL" id="EJW05206.1"/>
    </source>
</evidence>
<reference evidence="8" key="2">
    <citation type="submission" date="2015-07" db="EMBL/GenBank/DDBJ databases">
        <title>Contrasting host-pathogen interactions and genome evolution in two generalist and specialist microsporidian pathogens of mosquitoes.</title>
        <authorList>
            <consortium name="The Broad Institute Genomics Platform"/>
            <consortium name="The Broad Institute Genome Sequencing Center for Infectious Disease"/>
            <person name="Cuomo C.A."/>
            <person name="Sanscrainte N.D."/>
            <person name="Goldberg J.M."/>
            <person name="Heiman D."/>
            <person name="Young S."/>
            <person name="Zeng Q."/>
            <person name="Becnel J.J."/>
            <person name="Birren B.W."/>
        </authorList>
    </citation>
    <scope>NUCLEOTIDE SEQUENCE [LARGE SCALE GENOMIC DNA]</scope>
    <source>
        <strain evidence="8">USNM 41457</strain>
    </source>
</reference>
<dbReference type="GO" id="GO:0003735">
    <property type="term" value="F:structural constituent of ribosome"/>
    <property type="evidence" value="ECO:0007669"/>
    <property type="project" value="InterPro"/>
</dbReference>
<comment type="similarity">
    <text evidence="1">Belongs to the universal ribosomal protein uL2 family.</text>
</comment>
<dbReference type="Pfam" id="PF03947">
    <property type="entry name" value="Ribosomal_L2_C"/>
    <property type="match status" value="1"/>
</dbReference>
<dbReference type="NCBIfam" id="NF007180">
    <property type="entry name" value="PRK09612.1"/>
    <property type="match status" value="1"/>
</dbReference>
<dbReference type="Proteomes" id="UP000003163">
    <property type="component" value="Unassembled WGS sequence"/>
</dbReference>
<dbReference type="AlphaFoldDB" id="J9DBV4"/>
<evidence type="ECO:0000256" key="3">
    <source>
        <dbReference type="ARBA" id="ARBA00023274"/>
    </source>
</evidence>
<dbReference type="InterPro" id="IPR022666">
    <property type="entry name" value="Ribosomal_uL2_RNA-bd_dom"/>
</dbReference>
<evidence type="ECO:0000256" key="2">
    <source>
        <dbReference type="ARBA" id="ARBA00022980"/>
    </source>
</evidence>
<dbReference type="HOGENOM" id="CLU_036235_0_3_1"/>
<dbReference type="InterPro" id="IPR023672">
    <property type="entry name" value="Ribosomal_uL2_arc_euk"/>
</dbReference>
<dbReference type="PROSITE" id="PS00467">
    <property type="entry name" value="RIBOSOMAL_L2"/>
    <property type="match status" value="1"/>
</dbReference>
<organism evidence="7 8">
    <name type="scientific">Edhazardia aedis (strain USNM 41457)</name>
    <name type="common">Microsporidian parasite</name>
    <dbReference type="NCBI Taxonomy" id="1003232"/>
    <lineage>
        <taxon>Eukaryota</taxon>
        <taxon>Fungi</taxon>
        <taxon>Fungi incertae sedis</taxon>
        <taxon>Microsporidia</taxon>
        <taxon>Edhazardia</taxon>
    </lineage>
</organism>
<dbReference type="STRING" id="1003232.J9DBV4"/>
<dbReference type="InterPro" id="IPR002171">
    <property type="entry name" value="Ribosomal_uL2"/>
</dbReference>
<dbReference type="EMBL" id="AFBI03000001">
    <property type="protein sequence ID" value="EJW05206.1"/>
    <property type="molecule type" value="Genomic_DNA"/>
</dbReference>
<dbReference type="InterPro" id="IPR014726">
    <property type="entry name" value="Ribosomal_uL2_dom3"/>
</dbReference>
<keyword evidence="2" id="KW-0689">Ribosomal protein</keyword>
<dbReference type="InterPro" id="IPR012340">
    <property type="entry name" value="NA-bd_OB-fold"/>
</dbReference>
<dbReference type="SMART" id="SM01383">
    <property type="entry name" value="Ribosomal_L2"/>
    <property type="match status" value="1"/>
</dbReference>
<dbReference type="GO" id="GO:0003723">
    <property type="term" value="F:RNA binding"/>
    <property type="evidence" value="ECO:0007669"/>
    <property type="project" value="InterPro"/>
</dbReference>
<feature type="region of interest" description="Disordered" evidence="4">
    <location>
        <begin position="201"/>
        <end position="241"/>
    </location>
</feature>
<keyword evidence="8" id="KW-1185">Reference proteome</keyword>
<dbReference type="SMART" id="SM01382">
    <property type="entry name" value="Ribosomal_L2_C"/>
    <property type="match status" value="1"/>
</dbReference>
<dbReference type="VEuPathDB" id="MicrosporidiaDB:EDEG_00061"/>
<keyword evidence="3" id="KW-0687">Ribonucleoprotein</keyword>
<dbReference type="InterPro" id="IPR022671">
    <property type="entry name" value="Ribosomal_uL2_CS"/>
</dbReference>